<dbReference type="Gene3D" id="3.30.70.3040">
    <property type="match status" value="1"/>
</dbReference>
<proteinExistence type="inferred from homology"/>
<dbReference type="GO" id="GO:0005886">
    <property type="term" value="C:plasma membrane"/>
    <property type="evidence" value="ECO:0007669"/>
    <property type="project" value="UniProtKB-SubCell"/>
</dbReference>
<feature type="transmembrane region" description="Helical" evidence="11">
    <location>
        <begin position="180"/>
        <end position="200"/>
    </location>
</feature>
<gene>
    <name evidence="14" type="ORF">A3E29_02225</name>
</gene>
<evidence type="ECO:0000313" key="14">
    <source>
        <dbReference type="EMBL" id="OGE90590.1"/>
    </source>
</evidence>
<evidence type="ECO:0000256" key="6">
    <source>
        <dbReference type="ARBA" id="ARBA00022692"/>
    </source>
</evidence>
<dbReference type="PANTHER" id="PTHR47755:SF1">
    <property type="entry name" value="CELL DIVISION PROTEIN FTSX"/>
    <property type="match status" value="1"/>
</dbReference>
<evidence type="ECO:0000256" key="5">
    <source>
        <dbReference type="ARBA" id="ARBA00022618"/>
    </source>
</evidence>
<organism evidence="14 15">
    <name type="scientific">Candidatus Doudnabacteria bacterium RIFCSPHIGHO2_12_FULL_48_16</name>
    <dbReference type="NCBI Taxonomy" id="1817838"/>
    <lineage>
        <taxon>Bacteria</taxon>
        <taxon>Candidatus Doudnaibacteriota</taxon>
    </lineage>
</organism>
<comment type="caution">
    <text evidence="14">The sequence shown here is derived from an EMBL/GenBank/DDBJ whole genome shotgun (WGS) entry which is preliminary data.</text>
</comment>
<reference evidence="14 15" key="1">
    <citation type="journal article" date="2016" name="Nat. Commun.">
        <title>Thousands of microbial genomes shed light on interconnected biogeochemical processes in an aquifer system.</title>
        <authorList>
            <person name="Anantharaman K."/>
            <person name="Brown C.T."/>
            <person name="Hug L.A."/>
            <person name="Sharon I."/>
            <person name="Castelle C.J."/>
            <person name="Probst A.J."/>
            <person name="Thomas B.C."/>
            <person name="Singh A."/>
            <person name="Wilkins M.J."/>
            <person name="Karaoz U."/>
            <person name="Brodie E.L."/>
            <person name="Williams K.H."/>
            <person name="Hubbard S.S."/>
            <person name="Banfield J.F."/>
        </authorList>
    </citation>
    <scope>NUCLEOTIDE SEQUENCE [LARGE SCALE GENOMIC DNA]</scope>
</reference>
<feature type="transmembrane region" description="Helical" evidence="11">
    <location>
        <begin position="233"/>
        <end position="255"/>
    </location>
</feature>
<keyword evidence="4 10" id="KW-1003">Cell membrane</keyword>
<comment type="similarity">
    <text evidence="2 10">Belongs to the ABC-4 integral membrane protein family. FtsX subfamily.</text>
</comment>
<dbReference type="PIRSF" id="PIRSF003097">
    <property type="entry name" value="FtsX"/>
    <property type="match status" value="1"/>
</dbReference>
<evidence type="ECO:0000256" key="1">
    <source>
        <dbReference type="ARBA" id="ARBA00004651"/>
    </source>
</evidence>
<keyword evidence="7 11" id="KW-1133">Transmembrane helix</keyword>
<keyword evidence="8 10" id="KW-0472">Membrane</keyword>
<evidence type="ECO:0000313" key="15">
    <source>
        <dbReference type="Proteomes" id="UP000177682"/>
    </source>
</evidence>
<dbReference type="GO" id="GO:0051301">
    <property type="term" value="P:cell division"/>
    <property type="evidence" value="ECO:0007669"/>
    <property type="project" value="UniProtKB-KW"/>
</dbReference>
<evidence type="ECO:0000256" key="7">
    <source>
        <dbReference type="ARBA" id="ARBA00022989"/>
    </source>
</evidence>
<dbReference type="Proteomes" id="UP000177682">
    <property type="component" value="Unassembled WGS sequence"/>
</dbReference>
<evidence type="ECO:0000259" key="12">
    <source>
        <dbReference type="Pfam" id="PF02687"/>
    </source>
</evidence>
<dbReference type="InterPro" id="IPR040690">
    <property type="entry name" value="FtsX_ECD"/>
</dbReference>
<evidence type="ECO:0000256" key="3">
    <source>
        <dbReference type="ARBA" id="ARBA00021907"/>
    </source>
</evidence>
<feature type="domain" description="FtsX extracellular" evidence="13">
    <location>
        <begin position="62"/>
        <end position="151"/>
    </location>
</feature>
<evidence type="ECO:0000256" key="8">
    <source>
        <dbReference type="ARBA" id="ARBA00023136"/>
    </source>
</evidence>
<name>A0A1F5PLN6_9BACT</name>
<keyword evidence="5 10" id="KW-0132">Cell division</keyword>
<feature type="transmembrane region" description="Helical" evidence="11">
    <location>
        <begin position="275"/>
        <end position="299"/>
    </location>
</feature>
<sequence length="305" mass="34724">MTTLETKRLIKSGLTNFLRNIWISIAATSMVAITLFIISIIIVLYALTSVAIQNSTDKIGVVTAYFNQQTTDKEVQNVITEIKGLEGVREVNYTTKEEAIAQFKLIHQNEPNWIESLNEFTDAENPLTGSIAVKAYDLTDYSRIYDTLKGQRYAPYFQNVRDNQTVINKLYRIIQFITRFGILLAAIFMVVTVMVTFNTIRLTIYNRREEVEIMRLVGATNWYIRWPFMIEGILYSLIATVLTSLIILILLILLSGRIEQFLSIQVLGSSLISALFWRILLVNLAASIVLSAIASSIAMRRYLKV</sequence>
<dbReference type="EMBL" id="MFEY01000005">
    <property type="protein sequence ID" value="OGE90590.1"/>
    <property type="molecule type" value="Genomic_DNA"/>
</dbReference>
<dbReference type="AlphaFoldDB" id="A0A1F5PLN6"/>
<feature type="transmembrane region" description="Helical" evidence="11">
    <location>
        <begin position="21"/>
        <end position="47"/>
    </location>
</feature>
<dbReference type="InterPro" id="IPR003838">
    <property type="entry name" value="ABC3_permease_C"/>
</dbReference>
<keyword evidence="9 10" id="KW-0131">Cell cycle</keyword>
<evidence type="ECO:0000256" key="4">
    <source>
        <dbReference type="ARBA" id="ARBA00022475"/>
    </source>
</evidence>
<evidence type="ECO:0000256" key="10">
    <source>
        <dbReference type="PIRNR" id="PIRNR003097"/>
    </source>
</evidence>
<feature type="domain" description="ABC3 transporter permease C-terminal" evidence="12">
    <location>
        <begin position="183"/>
        <end position="304"/>
    </location>
</feature>
<evidence type="ECO:0000256" key="2">
    <source>
        <dbReference type="ARBA" id="ARBA00007379"/>
    </source>
</evidence>
<evidence type="ECO:0000256" key="9">
    <source>
        <dbReference type="ARBA" id="ARBA00023306"/>
    </source>
</evidence>
<keyword evidence="6 11" id="KW-0812">Transmembrane</keyword>
<comment type="subcellular location">
    <subcellularLocation>
        <location evidence="1">Cell membrane</location>
        <topology evidence="1">Multi-pass membrane protein</topology>
    </subcellularLocation>
</comment>
<dbReference type="Pfam" id="PF18075">
    <property type="entry name" value="FtsX_ECD"/>
    <property type="match status" value="1"/>
</dbReference>
<protein>
    <recommendedName>
        <fullName evidence="3 10">Cell division protein FtsX</fullName>
    </recommendedName>
</protein>
<dbReference type="InterPro" id="IPR004513">
    <property type="entry name" value="FtsX"/>
</dbReference>
<accession>A0A1F5PLN6</accession>
<evidence type="ECO:0000256" key="11">
    <source>
        <dbReference type="SAM" id="Phobius"/>
    </source>
</evidence>
<evidence type="ECO:0000259" key="13">
    <source>
        <dbReference type="Pfam" id="PF18075"/>
    </source>
</evidence>
<dbReference type="PANTHER" id="PTHR47755">
    <property type="entry name" value="CELL DIVISION PROTEIN FTSX"/>
    <property type="match status" value="1"/>
</dbReference>
<dbReference type="Pfam" id="PF02687">
    <property type="entry name" value="FtsX"/>
    <property type="match status" value="1"/>
</dbReference>